<name>A0A2P2PI28_RHIMU</name>
<proteinExistence type="predicted"/>
<organism evidence="1">
    <name type="scientific">Rhizophora mucronata</name>
    <name type="common">Asiatic mangrove</name>
    <dbReference type="NCBI Taxonomy" id="61149"/>
    <lineage>
        <taxon>Eukaryota</taxon>
        <taxon>Viridiplantae</taxon>
        <taxon>Streptophyta</taxon>
        <taxon>Embryophyta</taxon>
        <taxon>Tracheophyta</taxon>
        <taxon>Spermatophyta</taxon>
        <taxon>Magnoliopsida</taxon>
        <taxon>eudicotyledons</taxon>
        <taxon>Gunneridae</taxon>
        <taxon>Pentapetalae</taxon>
        <taxon>rosids</taxon>
        <taxon>fabids</taxon>
        <taxon>Malpighiales</taxon>
        <taxon>Rhizophoraceae</taxon>
        <taxon>Rhizophora</taxon>
    </lineage>
</organism>
<evidence type="ECO:0000313" key="1">
    <source>
        <dbReference type="EMBL" id="MBX54363.1"/>
    </source>
</evidence>
<protein>
    <submittedName>
        <fullName evidence="1">Uncharacterized protein</fullName>
    </submittedName>
</protein>
<reference evidence="1" key="1">
    <citation type="submission" date="2018-02" db="EMBL/GenBank/DDBJ databases">
        <title>Rhizophora mucronata_Transcriptome.</title>
        <authorList>
            <person name="Meera S.P."/>
            <person name="Sreeshan A."/>
            <person name="Augustine A."/>
        </authorList>
    </citation>
    <scope>NUCLEOTIDE SEQUENCE</scope>
    <source>
        <tissue evidence="1">Leaf</tissue>
    </source>
</reference>
<sequence>MILPVSAAAVLSIPSVYFFRLSSHFCLLGSTVLFSNEISTLAATEVDIIEANPGILFYIYAFSFLLSDN</sequence>
<accession>A0A2P2PI28</accession>
<dbReference type="AlphaFoldDB" id="A0A2P2PI28"/>
<dbReference type="EMBL" id="GGEC01073879">
    <property type="protein sequence ID" value="MBX54363.1"/>
    <property type="molecule type" value="Transcribed_RNA"/>
</dbReference>